<evidence type="ECO:0000313" key="2">
    <source>
        <dbReference type="EMBL" id="CAE7368686.1"/>
    </source>
</evidence>
<dbReference type="Proteomes" id="UP000604046">
    <property type="component" value="Unassembled WGS sequence"/>
</dbReference>
<evidence type="ECO:0000313" key="3">
    <source>
        <dbReference type="Proteomes" id="UP000604046"/>
    </source>
</evidence>
<dbReference type="AlphaFoldDB" id="A0A812Q062"/>
<name>A0A812Q062_9DINO</name>
<organism evidence="2 3">
    <name type="scientific">Symbiodinium natans</name>
    <dbReference type="NCBI Taxonomy" id="878477"/>
    <lineage>
        <taxon>Eukaryota</taxon>
        <taxon>Sar</taxon>
        <taxon>Alveolata</taxon>
        <taxon>Dinophyceae</taxon>
        <taxon>Suessiales</taxon>
        <taxon>Symbiodiniaceae</taxon>
        <taxon>Symbiodinium</taxon>
    </lineage>
</organism>
<comment type="caution">
    <text evidence="2">The sequence shown here is derived from an EMBL/GenBank/DDBJ whole genome shotgun (WGS) entry which is preliminary data.</text>
</comment>
<accession>A0A812Q062</accession>
<proteinExistence type="predicted"/>
<reference evidence="2" key="1">
    <citation type="submission" date="2021-02" db="EMBL/GenBank/DDBJ databases">
        <authorList>
            <person name="Dougan E. K."/>
            <person name="Rhodes N."/>
            <person name="Thang M."/>
            <person name="Chan C."/>
        </authorList>
    </citation>
    <scope>NUCLEOTIDE SEQUENCE</scope>
</reference>
<evidence type="ECO:0000256" key="1">
    <source>
        <dbReference type="SAM" id="MobiDB-lite"/>
    </source>
</evidence>
<gene>
    <name evidence="2" type="ORF">SNAT2548_LOCUS20070</name>
</gene>
<feature type="region of interest" description="Disordered" evidence="1">
    <location>
        <begin position="1"/>
        <end position="38"/>
    </location>
</feature>
<feature type="compositionally biased region" description="Gly residues" evidence="1">
    <location>
        <begin position="21"/>
        <end position="31"/>
    </location>
</feature>
<protein>
    <submittedName>
        <fullName evidence="2">Uncharacterized protein</fullName>
    </submittedName>
</protein>
<keyword evidence="3" id="KW-1185">Reference proteome</keyword>
<dbReference type="EMBL" id="CAJNDS010002199">
    <property type="protein sequence ID" value="CAE7368686.1"/>
    <property type="molecule type" value="Genomic_DNA"/>
</dbReference>
<sequence length="238" mass="25878">MRPEVAQINSRPPPPTCRLVGHGGHVSGDGDGSPWQHRASAMGRSAVGAVLPCGLVLLQGTWASESCALGHWITEAPASIRQNQDLRARGLAATGIWNLTKAKSSSVWSVVCVSRFCTKESTTRSPGLHLANLDGQMRQMRKCFCHEDHEAKLGSGLSSKLQVGQRQRLLNAFIRKLDIRYASKSRHLTEGPQLSTQETAINRPGPWTSVDIDMDHAALRVRLEMPASCACALARSRP</sequence>